<sequence>MHFQLVSVLALASLSSAGHLYYYKEDGCKGQADTPFPGFTGCSVISAGNKMKSVKAILDDGEKLALYPDSAHARTCGQGEPKYIGSDGCIDHDTIQAYPWVEIYN</sequence>
<feature type="chain" id="PRO_5040851542" evidence="1">
    <location>
        <begin position="18"/>
        <end position="105"/>
    </location>
</feature>
<accession>A0A9W9LFI6</accession>
<gene>
    <name evidence="2" type="ORF">N7492_007944</name>
</gene>
<comment type="caution">
    <text evidence="2">The sequence shown here is derived from an EMBL/GenBank/DDBJ whole genome shotgun (WGS) entry which is preliminary data.</text>
</comment>
<protein>
    <submittedName>
        <fullName evidence="2">Uncharacterized protein</fullName>
    </submittedName>
</protein>
<reference evidence="2" key="2">
    <citation type="journal article" date="2023" name="IMA Fungus">
        <title>Comparative genomic study of the Penicillium genus elucidates a diverse pangenome and 15 lateral gene transfer events.</title>
        <authorList>
            <person name="Petersen C."/>
            <person name="Sorensen T."/>
            <person name="Nielsen M.R."/>
            <person name="Sondergaard T.E."/>
            <person name="Sorensen J.L."/>
            <person name="Fitzpatrick D.A."/>
            <person name="Frisvad J.C."/>
            <person name="Nielsen K.L."/>
        </authorList>
    </citation>
    <scope>NUCLEOTIDE SEQUENCE</scope>
    <source>
        <strain evidence="2">IBT 21917</strain>
    </source>
</reference>
<dbReference type="AlphaFoldDB" id="A0A9W9LFI6"/>
<feature type="signal peptide" evidence="1">
    <location>
        <begin position="1"/>
        <end position="17"/>
    </location>
</feature>
<reference evidence="2" key="1">
    <citation type="submission" date="2022-11" db="EMBL/GenBank/DDBJ databases">
        <authorList>
            <person name="Petersen C."/>
        </authorList>
    </citation>
    <scope>NUCLEOTIDE SEQUENCE</scope>
    <source>
        <strain evidence="2">IBT 21917</strain>
    </source>
</reference>
<organism evidence="2 3">
    <name type="scientific">Penicillium capsulatum</name>
    <dbReference type="NCBI Taxonomy" id="69766"/>
    <lineage>
        <taxon>Eukaryota</taxon>
        <taxon>Fungi</taxon>
        <taxon>Dikarya</taxon>
        <taxon>Ascomycota</taxon>
        <taxon>Pezizomycotina</taxon>
        <taxon>Eurotiomycetes</taxon>
        <taxon>Eurotiomycetidae</taxon>
        <taxon>Eurotiales</taxon>
        <taxon>Aspergillaceae</taxon>
        <taxon>Penicillium</taxon>
    </lineage>
</organism>
<dbReference type="EMBL" id="JAPQKO010000006">
    <property type="protein sequence ID" value="KAJ5155141.1"/>
    <property type="molecule type" value="Genomic_DNA"/>
</dbReference>
<keyword evidence="1" id="KW-0732">Signal</keyword>
<evidence type="ECO:0000256" key="1">
    <source>
        <dbReference type="SAM" id="SignalP"/>
    </source>
</evidence>
<dbReference type="Proteomes" id="UP001146351">
    <property type="component" value="Unassembled WGS sequence"/>
</dbReference>
<keyword evidence="3" id="KW-1185">Reference proteome</keyword>
<proteinExistence type="predicted"/>
<evidence type="ECO:0000313" key="3">
    <source>
        <dbReference type="Proteomes" id="UP001146351"/>
    </source>
</evidence>
<evidence type="ECO:0000313" key="2">
    <source>
        <dbReference type="EMBL" id="KAJ5155141.1"/>
    </source>
</evidence>
<name>A0A9W9LFI6_9EURO</name>